<feature type="chain" id="PRO_5004879430" evidence="1">
    <location>
        <begin position="18"/>
        <end position="139"/>
    </location>
</feature>
<reference evidence="2" key="2">
    <citation type="submission" date="2013-05" db="EMBL/GenBank/DDBJ databases">
        <title>The genome and transcriptome of Haemonchus contortus: a key model parasite for drug and vaccine discovery.</title>
        <authorList>
            <person name="Laing R."/>
            <person name="Kikuchi T."/>
            <person name="Martinelli A."/>
            <person name="Tsai I.J."/>
            <person name="Beech R.N."/>
            <person name="Redman E."/>
            <person name="Holroyd N."/>
            <person name="Bartley D.J."/>
            <person name="Beasley H."/>
            <person name="Britton C."/>
            <person name="Curran D."/>
            <person name="Devaney E."/>
            <person name="Gilabert A."/>
            <person name="Jackson F."/>
            <person name="Hunt M."/>
            <person name="Johnston S."/>
            <person name="Kryukov I."/>
            <person name="Li K."/>
            <person name="Morrison A.A."/>
            <person name="Reid A.J."/>
            <person name="Sargison N."/>
            <person name="Saunders G."/>
            <person name="Wasmuth J.D."/>
            <person name="Wolstenholme A."/>
            <person name="Berriman M."/>
            <person name="Gilleard J.S."/>
            <person name="Cotton J.A."/>
        </authorList>
    </citation>
    <scope>NUCLEOTIDE SEQUENCE [LARGE SCALE GENOMIC DNA]</scope>
    <source>
        <strain evidence="2">ISE/inbred ISE</strain>
    </source>
</reference>
<gene>
    <name evidence="2" type="ORF">HCOI_00639600</name>
</gene>
<comment type="caution">
    <text evidence="2">The sequence shown here is derived from an EMBL/GenBank/DDBJ whole genome shotgun (WGS) entry which is preliminary data.</text>
</comment>
<dbReference type="OrthoDB" id="5807385at2759"/>
<dbReference type="EMBL" id="CAVP010055279">
    <property type="protein sequence ID" value="CDL94110.1"/>
    <property type="molecule type" value="Genomic_DNA"/>
</dbReference>
<name>W6NB34_HAECO</name>
<proteinExistence type="predicted"/>
<evidence type="ECO:0000256" key="1">
    <source>
        <dbReference type="SAM" id="SignalP"/>
    </source>
</evidence>
<evidence type="ECO:0000313" key="2">
    <source>
        <dbReference type="EMBL" id="CDL94110.1"/>
    </source>
</evidence>
<dbReference type="SUPFAM" id="SSF57302">
    <property type="entry name" value="Snake toxin-like"/>
    <property type="match status" value="1"/>
</dbReference>
<protein>
    <submittedName>
        <fullName evidence="2">Uncharacterized protein</fullName>
    </submittedName>
</protein>
<organism evidence="2">
    <name type="scientific">Haemonchus contortus</name>
    <name type="common">Barber pole worm</name>
    <dbReference type="NCBI Taxonomy" id="6289"/>
    <lineage>
        <taxon>Eukaryota</taxon>
        <taxon>Metazoa</taxon>
        <taxon>Ecdysozoa</taxon>
        <taxon>Nematoda</taxon>
        <taxon>Chromadorea</taxon>
        <taxon>Rhabditida</taxon>
        <taxon>Rhabditina</taxon>
        <taxon>Rhabditomorpha</taxon>
        <taxon>Strongyloidea</taxon>
        <taxon>Trichostrongylidae</taxon>
        <taxon>Haemonchus</taxon>
    </lineage>
</organism>
<keyword evidence="1" id="KW-0732">Signal</keyword>
<reference evidence="2" key="1">
    <citation type="submission" date="2013-03" db="EMBL/GenBank/DDBJ databases">
        <authorList>
            <person name="Aslett M."/>
        </authorList>
    </citation>
    <scope>NUCLEOTIDE SEQUENCE [LARGE SCALE GENOMIC DNA]</scope>
    <source>
        <strain evidence="2">ISE/inbred ISE</strain>
    </source>
</reference>
<feature type="signal peptide" evidence="1">
    <location>
        <begin position="1"/>
        <end position="17"/>
    </location>
</feature>
<dbReference type="InterPro" id="IPR045860">
    <property type="entry name" value="Snake_toxin-like_sf"/>
</dbReference>
<accession>W6NB34</accession>
<dbReference type="AlphaFoldDB" id="W6NB34"/>
<sequence>MLAKLLFLISLSTTGFALMCKKCDGYISCSKEMYEECPSPMQCYTIRNQGIVTHKGCASNCASVPYAVSAAHCTMCHHRDYCNDEPSLPIGQGAIPDYQNGGGGHHHRHHHIGEGVRVGSSSAPASSFVTGVLALLLAR</sequence>